<keyword evidence="4" id="KW-1185">Reference proteome</keyword>
<feature type="compositionally biased region" description="Basic and acidic residues" evidence="1">
    <location>
        <begin position="60"/>
        <end position="74"/>
    </location>
</feature>
<organism evidence="3 4">
    <name type="scientific">Pontibaca methylaminivorans</name>
    <dbReference type="NCBI Taxonomy" id="515897"/>
    <lineage>
        <taxon>Bacteria</taxon>
        <taxon>Pseudomonadati</taxon>
        <taxon>Pseudomonadota</taxon>
        <taxon>Alphaproteobacteria</taxon>
        <taxon>Rhodobacterales</taxon>
        <taxon>Roseobacteraceae</taxon>
        <taxon>Pontibaca</taxon>
    </lineage>
</organism>
<dbReference type="STRING" id="515897.SAMN05421849_1615"/>
<protein>
    <submittedName>
        <fullName evidence="3">Uncharacterized protein</fullName>
    </submittedName>
</protein>
<keyword evidence="2" id="KW-0812">Transmembrane</keyword>
<sequence length="109" mass="11984">MIIAFIIIGAFFGLLAAVIAAILGASFWSIIGAYVLAGNMALITSAAIWAFRNRRSSHGPSDRRPHRMAPESRYRRSGAPLVRLPRRGDTYGTESAREAYAAFMNQGRR</sequence>
<name>A0A1R3WUQ8_9RHOB</name>
<reference evidence="3 4" key="1">
    <citation type="submission" date="2017-01" db="EMBL/GenBank/DDBJ databases">
        <authorList>
            <person name="Mah S.A."/>
            <person name="Swanson W.J."/>
            <person name="Moy G.W."/>
            <person name="Vacquier V.D."/>
        </authorList>
    </citation>
    <scope>NUCLEOTIDE SEQUENCE [LARGE SCALE GENOMIC DNA]</scope>
    <source>
        <strain evidence="3 4">DSM 21219</strain>
    </source>
</reference>
<feature type="transmembrane region" description="Helical" evidence="2">
    <location>
        <begin position="30"/>
        <end position="51"/>
    </location>
</feature>
<proteinExistence type="predicted"/>
<accession>A0A1R3WUQ8</accession>
<feature type="region of interest" description="Disordered" evidence="1">
    <location>
        <begin position="55"/>
        <end position="75"/>
    </location>
</feature>
<dbReference type="RefSeq" id="WP_076649313.1">
    <property type="nucleotide sequence ID" value="NZ_FTPS01000001.1"/>
</dbReference>
<keyword evidence="2" id="KW-0472">Membrane</keyword>
<evidence type="ECO:0000256" key="1">
    <source>
        <dbReference type="SAM" id="MobiDB-lite"/>
    </source>
</evidence>
<evidence type="ECO:0000313" key="3">
    <source>
        <dbReference type="EMBL" id="SIT82090.1"/>
    </source>
</evidence>
<dbReference type="EMBL" id="FTPS01000001">
    <property type="protein sequence ID" value="SIT82090.1"/>
    <property type="molecule type" value="Genomic_DNA"/>
</dbReference>
<dbReference type="AlphaFoldDB" id="A0A1R3WUQ8"/>
<dbReference type="Proteomes" id="UP000192455">
    <property type="component" value="Unassembled WGS sequence"/>
</dbReference>
<gene>
    <name evidence="3" type="ORF">SAMN05421849_1615</name>
</gene>
<evidence type="ECO:0000256" key="2">
    <source>
        <dbReference type="SAM" id="Phobius"/>
    </source>
</evidence>
<keyword evidence="2" id="KW-1133">Transmembrane helix</keyword>
<evidence type="ECO:0000313" key="4">
    <source>
        <dbReference type="Proteomes" id="UP000192455"/>
    </source>
</evidence>